<feature type="compositionally biased region" description="Polar residues" evidence="1">
    <location>
        <begin position="129"/>
        <end position="146"/>
    </location>
</feature>
<dbReference type="InterPro" id="IPR007527">
    <property type="entry name" value="Znf_SWIM"/>
</dbReference>
<gene>
    <name evidence="3" type="ORF">GIB67_035255</name>
</gene>
<feature type="region of interest" description="Disordered" evidence="1">
    <location>
        <begin position="123"/>
        <end position="186"/>
    </location>
</feature>
<dbReference type="Proteomes" id="UP000541444">
    <property type="component" value="Unassembled WGS sequence"/>
</dbReference>
<protein>
    <recommendedName>
        <fullName evidence="2">SWIM-type domain-containing protein</fullName>
    </recommendedName>
</protein>
<comment type="caution">
    <text evidence="3">The sequence shown here is derived from an EMBL/GenBank/DDBJ whole genome shotgun (WGS) entry which is preliminary data.</text>
</comment>
<name>A0A7J7KY30_9MAGN</name>
<evidence type="ECO:0000313" key="4">
    <source>
        <dbReference type="Proteomes" id="UP000541444"/>
    </source>
</evidence>
<sequence length="186" mass="20494">MFERRTKAATWDQDGLVPRTAVHLEKVIQHYGEYNVEGGHLDEWVSIGSSDSRWTVNIKAHTCQCNEWQLTGLPCVRAASVLVPMRVQLKNQAVYRRTMGIKTPSNTTRSTYVNNKGGRLFGSRPKPVFTSNTQSKVNNNSAQVSRGRSRGKHMEGGIGRGLIVPTSPRQGRGRGNGGIATPAPPR</sequence>
<dbReference type="AlphaFoldDB" id="A0A7J7KY30"/>
<dbReference type="PANTHER" id="PTHR31973:SF187">
    <property type="entry name" value="MUTATOR TRANSPOSASE MUDRA PROTEIN"/>
    <property type="match status" value="1"/>
</dbReference>
<evidence type="ECO:0000256" key="1">
    <source>
        <dbReference type="SAM" id="MobiDB-lite"/>
    </source>
</evidence>
<accession>A0A7J7KY30</accession>
<dbReference type="PANTHER" id="PTHR31973">
    <property type="entry name" value="POLYPROTEIN, PUTATIVE-RELATED"/>
    <property type="match status" value="1"/>
</dbReference>
<dbReference type="EMBL" id="JACGCM010002811">
    <property type="protein sequence ID" value="KAF6135184.1"/>
    <property type="molecule type" value="Genomic_DNA"/>
</dbReference>
<organism evidence="3 4">
    <name type="scientific">Kingdonia uniflora</name>
    <dbReference type="NCBI Taxonomy" id="39325"/>
    <lineage>
        <taxon>Eukaryota</taxon>
        <taxon>Viridiplantae</taxon>
        <taxon>Streptophyta</taxon>
        <taxon>Embryophyta</taxon>
        <taxon>Tracheophyta</taxon>
        <taxon>Spermatophyta</taxon>
        <taxon>Magnoliopsida</taxon>
        <taxon>Ranunculales</taxon>
        <taxon>Circaeasteraceae</taxon>
        <taxon>Kingdonia</taxon>
    </lineage>
</organism>
<keyword evidence="4" id="KW-1185">Reference proteome</keyword>
<dbReference type="Pfam" id="PF04434">
    <property type="entry name" value="SWIM"/>
    <property type="match status" value="1"/>
</dbReference>
<reference evidence="3 4" key="1">
    <citation type="journal article" date="2020" name="IScience">
        <title>Genome Sequencing of the Endangered Kingdonia uniflora (Circaeasteraceae, Ranunculales) Reveals Potential Mechanisms of Evolutionary Specialization.</title>
        <authorList>
            <person name="Sun Y."/>
            <person name="Deng T."/>
            <person name="Zhang A."/>
            <person name="Moore M.J."/>
            <person name="Landis J.B."/>
            <person name="Lin N."/>
            <person name="Zhang H."/>
            <person name="Zhang X."/>
            <person name="Huang J."/>
            <person name="Zhang X."/>
            <person name="Sun H."/>
            <person name="Wang H."/>
        </authorList>
    </citation>
    <scope>NUCLEOTIDE SEQUENCE [LARGE SCALE GENOMIC DNA]</scope>
    <source>
        <strain evidence="3">TB1705</strain>
        <tissue evidence="3">Leaf</tissue>
    </source>
</reference>
<proteinExistence type="predicted"/>
<evidence type="ECO:0000259" key="2">
    <source>
        <dbReference type="Pfam" id="PF04434"/>
    </source>
</evidence>
<evidence type="ECO:0000313" key="3">
    <source>
        <dbReference type="EMBL" id="KAF6135184.1"/>
    </source>
</evidence>
<feature type="domain" description="SWIM-type" evidence="2">
    <location>
        <begin position="54"/>
        <end position="75"/>
    </location>
</feature>
<dbReference type="GO" id="GO:0008270">
    <property type="term" value="F:zinc ion binding"/>
    <property type="evidence" value="ECO:0007669"/>
    <property type="project" value="InterPro"/>
</dbReference>